<feature type="transmembrane region" description="Helical" evidence="9">
    <location>
        <begin position="292"/>
        <end position="310"/>
    </location>
</feature>
<dbReference type="InterPro" id="IPR006043">
    <property type="entry name" value="NCS2"/>
</dbReference>
<comment type="caution">
    <text evidence="10">The sequence shown here is derived from an EMBL/GenBank/DDBJ whole genome shotgun (WGS) entry which is preliminary data.</text>
</comment>
<keyword evidence="6 8" id="KW-1133">Transmembrane helix</keyword>
<evidence type="ECO:0000256" key="6">
    <source>
        <dbReference type="ARBA" id="ARBA00022989"/>
    </source>
</evidence>
<evidence type="ECO:0000256" key="5">
    <source>
        <dbReference type="ARBA" id="ARBA00022692"/>
    </source>
</evidence>
<keyword evidence="4 8" id="KW-1003">Cell membrane</keyword>
<dbReference type="PANTHER" id="PTHR43337:SF1">
    <property type="entry name" value="XANTHINE_URACIL PERMEASE C887.17-RELATED"/>
    <property type="match status" value="1"/>
</dbReference>
<organism evidence="10 11">
    <name type="scientific">Streptobacillus felis</name>
    <dbReference type="NCBI Taxonomy" id="1384509"/>
    <lineage>
        <taxon>Bacteria</taxon>
        <taxon>Fusobacteriati</taxon>
        <taxon>Fusobacteriota</taxon>
        <taxon>Fusobacteriia</taxon>
        <taxon>Fusobacteriales</taxon>
        <taxon>Leptotrichiaceae</taxon>
        <taxon>Streptobacillus</taxon>
    </lineage>
</organism>
<dbReference type="GO" id="GO:0005345">
    <property type="term" value="F:purine nucleobase transmembrane transporter activity"/>
    <property type="evidence" value="ECO:0007669"/>
    <property type="project" value="TreeGrafter"/>
</dbReference>
<evidence type="ECO:0000256" key="3">
    <source>
        <dbReference type="ARBA" id="ARBA00022448"/>
    </source>
</evidence>
<feature type="transmembrane region" description="Helical" evidence="9">
    <location>
        <begin position="426"/>
        <end position="443"/>
    </location>
</feature>
<evidence type="ECO:0000256" key="4">
    <source>
        <dbReference type="ARBA" id="ARBA00022475"/>
    </source>
</evidence>
<proteinExistence type="inferred from homology"/>
<dbReference type="GO" id="GO:0005886">
    <property type="term" value="C:plasma membrane"/>
    <property type="evidence" value="ECO:0007669"/>
    <property type="project" value="UniProtKB-SubCell"/>
</dbReference>
<feature type="transmembrane region" description="Helical" evidence="9">
    <location>
        <begin position="20"/>
        <end position="42"/>
    </location>
</feature>
<keyword evidence="3 8" id="KW-0813">Transport</keyword>
<evidence type="ECO:0000256" key="2">
    <source>
        <dbReference type="ARBA" id="ARBA00005697"/>
    </source>
</evidence>
<feature type="transmembrane region" description="Helical" evidence="9">
    <location>
        <begin position="322"/>
        <end position="347"/>
    </location>
</feature>
<evidence type="ECO:0000256" key="1">
    <source>
        <dbReference type="ARBA" id="ARBA00004651"/>
    </source>
</evidence>
<protein>
    <submittedName>
        <fullName evidence="10">NCS2 family permease</fullName>
    </submittedName>
</protein>
<sequence>MNKFFKFDTYETNFKTEVIAGITTFLTMAYILGVNVGILSIAGIPANAVFVATAVSAAVACIFMGLYSNSPIALAPGMGLNAFFTFTVVLTYGYTWQEALAMVFLSGVIFLIISLLGLRKLIIESIPSSLKQSIGAGIGFFIAFIGLVKMGVIVASPATLVTLGNLKNPTVLLALFGLFITIVLMSLEFKSAVFIGLFITAVVGVILNKMGITGMPNTPSQVVSVQFDTSALGAFIGGLKSIITKPQTIVVVFTMLFVDFFDTAGTLIAVTNKINNNGKKDYDMDRMFYSDAIGTIVGSAFGTSNVTSYIESTSGVAVGGRTGLTSIVVGILFLLSTLLSPLLTVIAGIEVNGVFLEPVVAPSLVVVGILMATQLSNVDWHDFSTAASGFVTIVIMILSYSIADGIAAGFVVYVLSKLFTKKGKEIGKVVWVLFVIFLLHFILK</sequence>
<accession>A0A7Z0PFT9</accession>
<reference evidence="10 11" key="1">
    <citation type="submission" date="2020-05" db="EMBL/GenBank/DDBJ databases">
        <title>Streptobacillus felis strain LHL191014123.</title>
        <authorList>
            <person name="Fawzy A."/>
            <person name="Rau J."/>
            <person name="Risse K."/>
            <person name="Schauerte N."/>
            <person name="Geiger C."/>
            <person name="Blom J."/>
            <person name="Imirzalioglu C."/>
            <person name="Falgenhauer J."/>
            <person name="Bach A."/>
            <person name="Herden C."/>
            <person name="Eisenberg T."/>
        </authorList>
    </citation>
    <scope>NUCLEOTIDE SEQUENCE [LARGE SCALE GENOMIC DNA]</scope>
    <source>
        <strain evidence="10 11">LHL191014123</strain>
    </source>
</reference>
<name>A0A7Z0PFT9_9FUSO</name>
<dbReference type="Proteomes" id="UP000526184">
    <property type="component" value="Unassembled WGS sequence"/>
</dbReference>
<evidence type="ECO:0000313" key="11">
    <source>
        <dbReference type="Proteomes" id="UP000526184"/>
    </source>
</evidence>
<feature type="transmembrane region" description="Helical" evidence="9">
    <location>
        <begin position="354"/>
        <end position="375"/>
    </location>
</feature>
<evidence type="ECO:0000256" key="7">
    <source>
        <dbReference type="ARBA" id="ARBA00023136"/>
    </source>
</evidence>
<comment type="similarity">
    <text evidence="2 8">Belongs to the nucleobase:cation symporter-2 (NCS2) (TC 2.A.40) family. Azg-like subfamily.</text>
</comment>
<feature type="transmembrane region" description="Helical" evidence="9">
    <location>
        <begin position="170"/>
        <end position="187"/>
    </location>
</feature>
<dbReference type="InterPro" id="IPR026033">
    <property type="entry name" value="Azg-like_bact_archaea"/>
</dbReference>
<dbReference type="InterPro" id="IPR045018">
    <property type="entry name" value="Azg-like"/>
</dbReference>
<gene>
    <name evidence="10" type="ORF">HP397_02930</name>
</gene>
<keyword evidence="5 8" id="KW-0812">Transmembrane</keyword>
<keyword evidence="7 8" id="KW-0472">Membrane</keyword>
<keyword evidence="11" id="KW-1185">Reference proteome</keyword>
<feature type="transmembrane region" description="Helical" evidence="9">
    <location>
        <begin position="48"/>
        <end position="67"/>
    </location>
</feature>
<dbReference type="OrthoDB" id="9808458at2"/>
<feature type="transmembrane region" description="Helical" evidence="9">
    <location>
        <begin position="249"/>
        <end position="271"/>
    </location>
</feature>
<feature type="transmembrane region" description="Helical" evidence="9">
    <location>
        <begin position="74"/>
        <end position="94"/>
    </location>
</feature>
<feature type="transmembrane region" description="Helical" evidence="9">
    <location>
        <begin position="387"/>
        <end position="414"/>
    </location>
</feature>
<dbReference type="AlphaFoldDB" id="A0A7Z0PFT9"/>
<dbReference type="PIRSF" id="PIRSF005353">
    <property type="entry name" value="PbuG"/>
    <property type="match status" value="1"/>
</dbReference>
<evidence type="ECO:0000313" key="10">
    <source>
        <dbReference type="EMBL" id="NYV27782.1"/>
    </source>
</evidence>
<feature type="transmembrane region" description="Helical" evidence="9">
    <location>
        <begin position="100"/>
        <end position="122"/>
    </location>
</feature>
<dbReference type="PANTHER" id="PTHR43337">
    <property type="entry name" value="XANTHINE/URACIL PERMEASE C887.17-RELATED"/>
    <property type="match status" value="1"/>
</dbReference>
<feature type="transmembrane region" description="Helical" evidence="9">
    <location>
        <begin position="194"/>
        <end position="212"/>
    </location>
</feature>
<dbReference type="EMBL" id="JABMKT010000011">
    <property type="protein sequence ID" value="NYV27782.1"/>
    <property type="molecule type" value="Genomic_DNA"/>
</dbReference>
<dbReference type="RefSeq" id="WP_067321845.1">
    <property type="nucleotide sequence ID" value="NZ_CBCRWS010000025.1"/>
</dbReference>
<comment type="subcellular location">
    <subcellularLocation>
        <location evidence="1 8">Cell membrane</location>
        <topology evidence="1 8">Multi-pass membrane protein</topology>
    </subcellularLocation>
</comment>
<evidence type="ECO:0000256" key="9">
    <source>
        <dbReference type="SAM" id="Phobius"/>
    </source>
</evidence>
<feature type="transmembrane region" description="Helical" evidence="9">
    <location>
        <begin position="134"/>
        <end position="158"/>
    </location>
</feature>
<evidence type="ECO:0000256" key="8">
    <source>
        <dbReference type="PIRNR" id="PIRNR005353"/>
    </source>
</evidence>
<dbReference type="Pfam" id="PF00860">
    <property type="entry name" value="Xan_ur_permease"/>
    <property type="match status" value="1"/>
</dbReference>